<sequence length="225" mass="24723">MQTKGHSNQSLHWTHQFAEEDRVKTPYFLDEWQPQCNPKDLSLSMLLPDRILGSRDGAVVRALAFHQCDPGSIPGLDVICGLSLLLVLFSAPRGFSPGTPLSAKTNISKFQFDPECSSEHPGFIPPGMLNIDQPWSCDILETIQDIQGSEIIALVSVEYKTFFSSSSAQDIGTTCASMNRTGKTNAKKGPAKDYNAFRDFHDREVEAHIIASFLTHIGAPNLEGS</sequence>
<comment type="caution">
    <text evidence="1">The sequence shown here is derived from an EMBL/GenBank/DDBJ whole genome shotgun (WGS) entry which is preliminary data.</text>
</comment>
<dbReference type="Proteomes" id="UP001159405">
    <property type="component" value="Unassembled WGS sequence"/>
</dbReference>
<keyword evidence="2" id="KW-1185">Reference proteome</keyword>
<gene>
    <name evidence="1" type="ORF">PLOB_00049852</name>
</gene>
<protein>
    <submittedName>
        <fullName evidence="1">Uncharacterized protein</fullName>
    </submittedName>
</protein>
<organism evidence="1 2">
    <name type="scientific">Porites lobata</name>
    <dbReference type="NCBI Taxonomy" id="104759"/>
    <lineage>
        <taxon>Eukaryota</taxon>
        <taxon>Metazoa</taxon>
        <taxon>Cnidaria</taxon>
        <taxon>Anthozoa</taxon>
        <taxon>Hexacorallia</taxon>
        <taxon>Scleractinia</taxon>
        <taxon>Fungiina</taxon>
        <taxon>Poritidae</taxon>
        <taxon>Porites</taxon>
    </lineage>
</organism>
<evidence type="ECO:0000313" key="1">
    <source>
        <dbReference type="EMBL" id="CAH3154021.1"/>
    </source>
</evidence>
<proteinExistence type="predicted"/>
<feature type="non-terminal residue" evidence="1">
    <location>
        <position position="225"/>
    </location>
</feature>
<reference evidence="1 2" key="1">
    <citation type="submission" date="2022-05" db="EMBL/GenBank/DDBJ databases">
        <authorList>
            <consortium name="Genoscope - CEA"/>
            <person name="William W."/>
        </authorList>
    </citation>
    <scope>NUCLEOTIDE SEQUENCE [LARGE SCALE GENOMIC DNA]</scope>
</reference>
<dbReference type="EMBL" id="CALNXK010000097">
    <property type="protein sequence ID" value="CAH3154021.1"/>
    <property type="molecule type" value="Genomic_DNA"/>
</dbReference>
<evidence type="ECO:0000313" key="2">
    <source>
        <dbReference type="Proteomes" id="UP001159405"/>
    </source>
</evidence>
<name>A0ABN8PZG6_9CNID</name>
<accession>A0ABN8PZG6</accession>